<dbReference type="PANTHER" id="PTHR34216">
    <property type="match status" value="1"/>
</dbReference>
<evidence type="ECO:0000256" key="3">
    <source>
        <dbReference type="SAM" id="Phobius"/>
    </source>
</evidence>
<keyword evidence="3" id="KW-0812">Transmembrane</keyword>
<dbReference type="PANTHER" id="PTHR34216:SF3">
    <property type="entry name" value="POLY-BETA-1,6-N-ACETYL-D-GLUCOSAMINE N-DEACETYLASE"/>
    <property type="match status" value="1"/>
</dbReference>
<evidence type="ECO:0000313" key="6">
    <source>
        <dbReference type="Proteomes" id="UP000000240"/>
    </source>
</evidence>
<dbReference type="GO" id="GO:0045493">
    <property type="term" value="P:xylan catabolic process"/>
    <property type="evidence" value="ECO:0007669"/>
    <property type="project" value="UniProtKB-KW"/>
</dbReference>
<keyword evidence="3" id="KW-1133">Transmembrane helix</keyword>
<keyword evidence="5" id="KW-0858">Xylan degradation</keyword>
<dbReference type="KEGG" id="llc:LACR_0711"/>
<dbReference type="InterPro" id="IPR002509">
    <property type="entry name" value="NODB_dom"/>
</dbReference>
<keyword evidence="5" id="KW-0378">Hydrolase</keyword>
<keyword evidence="3" id="KW-0472">Membrane</keyword>
<gene>
    <name evidence="5" type="ordered locus">LACR_0711</name>
</gene>
<dbReference type="GO" id="GO:0016798">
    <property type="term" value="F:hydrolase activity, acting on glycosyl bonds"/>
    <property type="evidence" value="ECO:0007669"/>
    <property type="project" value="UniProtKB-KW"/>
</dbReference>
<dbReference type="Proteomes" id="UP000000240">
    <property type="component" value="Chromosome"/>
</dbReference>
<dbReference type="GO" id="GO:0016810">
    <property type="term" value="F:hydrolase activity, acting on carbon-nitrogen (but not peptide) bonds"/>
    <property type="evidence" value="ECO:0007669"/>
    <property type="project" value="InterPro"/>
</dbReference>
<evidence type="ECO:0000313" key="5">
    <source>
        <dbReference type="EMBL" id="ABJ72273.1"/>
    </source>
</evidence>
<keyword evidence="5" id="KW-0119">Carbohydrate metabolism</keyword>
<feature type="domain" description="NodB homology" evidence="4">
    <location>
        <begin position="144"/>
        <end position="315"/>
    </location>
</feature>
<evidence type="ECO:0000256" key="2">
    <source>
        <dbReference type="ARBA" id="ARBA00022729"/>
    </source>
</evidence>
<dbReference type="SUPFAM" id="SSF88713">
    <property type="entry name" value="Glycoside hydrolase/deacetylase"/>
    <property type="match status" value="1"/>
</dbReference>
<keyword evidence="5" id="KW-0326">Glycosidase</keyword>
<keyword evidence="2" id="KW-0732">Signal</keyword>
<dbReference type="AlphaFoldDB" id="Q030U9"/>
<evidence type="ECO:0000256" key="1">
    <source>
        <dbReference type="ARBA" id="ARBA00004613"/>
    </source>
</evidence>
<dbReference type="EMBL" id="CP000425">
    <property type="protein sequence ID" value="ABJ72273.1"/>
    <property type="molecule type" value="Genomic_DNA"/>
</dbReference>
<dbReference type="Pfam" id="PF01522">
    <property type="entry name" value="Polysacc_deac_1"/>
    <property type="match status" value="1"/>
</dbReference>
<dbReference type="InterPro" id="IPR051398">
    <property type="entry name" value="Polysacch_Deacetylase"/>
</dbReference>
<keyword evidence="5" id="KW-0624">Polysaccharide degradation</keyword>
<proteinExistence type="predicted"/>
<protein>
    <submittedName>
        <fullName evidence="5">Predicted xylanase/chitin deacetylase</fullName>
    </submittedName>
</protein>
<comment type="subcellular location">
    <subcellularLocation>
        <location evidence="1">Secreted</location>
    </subcellularLocation>
</comment>
<name>Q030U9_LACLS</name>
<dbReference type="GO" id="GO:0005576">
    <property type="term" value="C:extracellular region"/>
    <property type="evidence" value="ECO:0007669"/>
    <property type="project" value="UniProtKB-SubCell"/>
</dbReference>
<dbReference type="Gene3D" id="3.20.20.370">
    <property type="entry name" value="Glycoside hydrolase/deacetylase"/>
    <property type="match status" value="1"/>
</dbReference>
<feature type="transmembrane region" description="Helical" evidence="3">
    <location>
        <begin position="29"/>
        <end position="46"/>
    </location>
</feature>
<dbReference type="HOGENOM" id="CLU_030024_3_2_9"/>
<sequence>MYAFNTYDSISVYSNKGGLEADEIQEKNVILLVMFLIIGFLVIMSTRETEEYVKESKKEQPDFAYESLLQDNDGIIVLCYHRVLKDTPITSFASTISQNSQLHEYNVFLEDFEKQMEFLKENHISVLTSEQLISKINKKEVIGKAVVITFDDIDKSLTENAYPVMKEFDLPFTQFIITGKVGQTIDGSQMSSWKEIKEMDENPLVISGLHTNDLHYQENLEPVLSTNISKKVVQKDYLKSQKTFQEELNKKGNVFAYPYGAQNKDLENYMLKDGISGIFTLSPGVVTNETKYSNIPRLIVTKENWKTIEHWLVKK</sequence>
<dbReference type="PROSITE" id="PS51677">
    <property type="entry name" value="NODB"/>
    <property type="match status" value="1"/>
</dbReference>
<accession>Q030U9</accession>
<dbReference type="InterPro" id="IPR011330">
    <property type="entry name" value="Glyco_hydro/deAcase_b/a-brl"/>
</dbReference>
<organism evidence="5 6">
    <name type="scientific">Lactococcus lactis subsp. cremoris (strain SK11)</name>
    <dbReference type="NCBI Taxonomy" id="272622"/>
    <lineage>
        <taxon>Bacteria</taxon>
        <taxon>Bacillati</taxon>
        <taxon>Bacillota</taxon>
        <taxon>Bacilli</taxon>
        <taxon>Lactobacillales</taxon>
        <taxon>Streptococcaceae</taxon>
        <taxon>Lactococcus</taxon>
        <taxon>Lactococcus cremoris subsp. cremoris</taxon>
    </lineage>
</organism>
<reference evidence="5 6" key="1">
    <citation type="journal article" date="2006" name="Proc. Natl. Acad. Sci. U.S.A.">
        <title>Comparative genomics of the lactic acid bacteria.</title>
        <authorList>
            <person name="Makarova K."/>
            <person name="Slesarev A."/>
            <person name="Wolf Y."/>
            <person name="Sorokin A."/>
            <person name="Mirkin B."/>
            <person name="Koonin E."/>
            <person name="Pavlov A."/>
            <person name="Pavlova N."/>
            <person name="Karamychev V."/>
            <person name="Polouchine N."/>
            <person name="Shakhova V."/>
            <person name="Grigoriev I."/>
            <person name="Lou Y."/>
            <person name="Rohksar D."/>
            <person name="Lucas S."/>
            <person name="Huang K."/>
            <person name="Goodstein D.M."/>
            <person name="Hawkins T."/>
            <person name="Plengvidhya V."/>
            <person name="Welker D."/>
            <person name="Hughes J."/>
            <person name="Goh Y."/>
            <person name="Benson A."/>
            <person name="Baldwin K."/>
            <person name="Lee J.H."/>
            <person name="Diaz-Muniz I."/>
            <person name="Dosti B."/>
            <person name="Smeianov V."/>
            <person name="Wechter W."/>
            <person name="Barabote R."/>
            <person name="Lorca G."/>
            <person name="Altermann E."/>
            <person name="Barrangou R."/>
            <person name="Ganesan B."/>
            <person name="Xie Y."/>
            <person name="Rawsthorne H."/>
            <person name="Tamir D."/>
            <person name="Parker C."/>
            <person name="Breidt F."/>
            <person name="Broadbent J."/>
            <person name="Hutkins R."/>
            <person name="O'Sullivan D."/>
            <person name="Steele J."/>
            <person name="Unlu G."/>
            <person name="Saier M."/>
            <person name="Klaenhammer T."/>
            <person name="Richardson P."/>
            <person name="Kozyavkin S."/>
            <person name="Weimer B."/>
            <person name="Mills D."/>
        </authorList>
    </citation>
    <scope>NUCLEOTIDE SEQUENCE [LARGE SCALE GENOMIC DNA]</scope>
    <source>
        <strain evidence="5 6">SK11</strain>
    </source>
</reference>
<evidence type="ECO:0000259" key="4">
    <source>
        <dbReference type="PROSITE" id="PS51677"/>
    </source>
</evidence>